<reference evidence="3" key="1">
    <citation type="journal article" date="2019" name="Sci. Rep.">
        <title>Draft genome of Tanacetum cinerariifolium, the natural source of mosquito coil.</title>
        <authorList>
            <person name="Yamashiro T."/>
            <person name="Shiraishi A."/>
            <person name="Satake H."/>
            <person name="Nakayama K."/>
        </authorList>
    </citation>
    <scope>NUCLEOTIDE SEQUENCE</scope>
</reference>
<feature type="domain" description="DUF4216" evidence="1">
    <location>
        <begin position="237"/>
        <end position="288"/>
    </location>
</feature>
<evidence type="ECO:0008006" key="4">
    <source>
        <dbReference type="Google" id="ProtNLM"/>
    </source>
</evidence>
<dbReference type="Pfam" id="PF02992">
    <property type="entry name" value="Transposase_21"/>
    <property type="match status" value="1"/>
</dbReference>
<evidence type="ECO:0000259" key="2">
    <source>
        <dbReference type="Pfam" id="PF13960"/>
    </source>
</evidence>
<dbReference type="Pfam" id="PF13960">
    <property type="entry name" value="DUF4218"/>
    <property type="match status" value="1"/>
</dbReference>
<gene>
    <name evidence="3" type="ORF">Tci_369005</name>
</gene>
<dbReference type="PANTHER" id="PTHR48258">
    <property type="entry name" value="DUF4218 DOMAIN-CONTAINING PROTEIN-RELATED"/>
    <property type="match status" value="1"/>
</dbReference>
<organism evidence="3">
    <name type="scientific">Tanacetum cinerariifolium</name>
    <name type="common">Dalmatian daisy</name>
    <name type="synonym">Chrysanthemum cinerariifolium</name>
    <dbReference type="NCBI Taxonomy" id="118510"/>
    <lineage>
        <taxon>Eukaryota</taxon>
        <taxon>Viridiplantae</taxon>
        <taxon>Streptophyta</taxon>
        <taxon>Embryophyta</taxon>
        <taxon>Tracheophyta</taxon>
        <taxon>Spermatophyta</taxon>
        <taxon>Magnoliopsida</taxon>
        <taxon>eudicotyledons</taxon>
        <taxon>Gunneridae</taxon>
        <taxon>Pentapetalae</taxon>
        <taxon>asterids</taxon>
        <taxon>campanulids</taxon>
        <taxon>Asterales</taxon>
        <taxon>Asteraceae</taxon>
        <taxon>Asteroideae</taxon>
        <taxon>Anthemideae</taxon>
        <taxon>Anthemidinae</taxon>
        <taxon>Tanacetum</taxon>
    </lineage>
</organism>
<dbReference type="EMBL" id="BKCJ010142506">
    <property type="protein sequence ID" value="GEX97030.1"/>
    <property type="molecule type" value="Genomic_DNA"/>
</dbReference>
<evidence type="ECO:0000313" key="3">
    <source>
        <dbReference type="EMBL" id="GEX97030.1"/>
    </source>
</evidence>
<dbReference type="InterPro" id="IPR025312">
    <property type="entry name" value="DUF4216"/>
</dbReference>
<proteinExistence type="predicted"/>
<evidence type="ECO:0000259" key="1">
    <source>
        <dbReference type="Pfam" id="PF13952"/>
    </source>
</evidence>
<dbReference type="Pfam" id="PF13952">
    <property type="entry name" value="DUF4216"/>
    <property type="match status" value="1"/>
</dbReference>
<feature type="domain" description="DUF4218" evidence="2">
    <location>
        <begin position="142"/>
        <end position="188"/>
    </location>
</feature>
<dbReference type="AlphaFoldDB" id="A0A699HCU4"/>
<dbReference type="InterPro" id="IPR004242">
    <property type="entry name" value="Transposase_21"/>
</dbReference>
<protein>
    <recommendedName>
        <fullName evidence="4">DUF4218 domain-containing protein</fullName>
    </recommendedName>
</protein>
<accession>A0A699HCU4</accession>
<name>A0A699HCU4_TANCI</name>
<comment type="caution">
    <text evidence="3">The sequence shown here is derived from an EMBL/GenBank/DDBJ whole genome shotgun (WGS) entry which is preliminary data.</text>
</comment>
<dbReference type="PANTHER" id="PTHR48258:SF9">
    <property type="entry name" value="OS01G0348150 PROTEIN"/>
    <property type="match status" value="1"/>
</dbReference>
<sequence>MRNIDPRDLQAWRTIDEKFPEIAKDLRNLRLGISADGVDINSGTRHHSDTQEMISVFFRIVSWWSAYLNRDRVDIYDASTKENFHPCAIMLWMINVFPVLDTLCGCPDSRFKEKNVCESLVGTLLNVPGKTKDGMNARLDLTEKEISLQELDKLQLELVVTLCLVEKFFPLSFFDIMIHLTMHLTREVERKLEISKDSVSETVSEVSVEAVDLHISKEIATIRKAFYYEVLQEIWVLDYRFRKIPLFKCDWINHKLGGVKHDPNLGYTLVDLNSLGHKDDPFILASQA</sequence>
<dbReference type="InterPro" id="IPR025452">
    <property type="entry name" value="DUF4218"/>
</dbReference>